<feature type="region of interest" description="Disordered" evidence="1">
    <location>
        <begin position="195"/>
        <end position="219"/>
    </location>
</feature>
<evidence type="ECO:0000313" key="3">
    <source>
        <dbReference type="Proteomes" id="UP000325003"/>
    </source>
</evidence>
<evidence type="ECO:0000313" key="2">
    <source>
        <dbReference type="EMBL" id="KAA1420970.1"/>
    </source>
</evidence>
<gene>
    <name evidence="2" type="ORF">F0U44_01105</name>
</gene>
<reference evidence="2 3" key="2">
    <citation type="submission" date="2019-09" db="EMBL/GenBank/DDBJ databases">
        <authorList>
            <person name="Jin C."/>
        </authorList>
    </citation>
    <scope>NUCLEOTIDE SEQUENCE [LARGE SCALE GENOMIC DNA]</scope>
    <source>
        <strain evidence="2 3">BN130099</strain>
    </source>
</reference>
<dbReference type="EMBL" id="VUJV01000001">
    <property type="protein sequence ID" value="KAA1420970.1"/>
    <property type="molecule type" value="Genomic_DNA"/>
</dbReference>
<reference evidence="2 3" key="1">
    <citation type="submission" date="2019-09" db="EMBL/GenBank/DDBJ databases">
        <title>Nocardioides panacisoli sp. nov., isolated from the soil of a ginseng field.</title>
        <authorList>
            <person name="Cho C."/>
        </authorList>
    </citation>
    <scope>NUCLEOTIDE SEQUENCE [LARGE SCALE GENOMIC DNA]</scope>
    <source>
        <strain evidence="2 3">BN130099</strain>
    </source>
</reference>
<proteinExistence type="predicted"/>
<feature type="compositionally biased region" description="Low complexity" evidence="1">
    <location>
        <begin position="268"/>
        <end position="283"/>
    </location>
</feature>
<dbReference type="AlphaFoldDB" id="A0A5B1LMD8"/>
<evidence type="ECO:0008006" key="4">
    <source>
        <dbReference type="Google" id="ProtNLM"/>
    </source>
</evidence>
<protein>
    <recommendedName>
        <fullName evidence="4">DUF222 domain-containing protein</fullName>
    </recommendedName>
</protein>
<evidence type="ECO:0000256" key="1">
    <source>
        <dbReference type="SAM" id="MobiDB-lite"/>
    </source>
</evidence>
<comment type="caution">
    <text evidence="2">The sequence shown here is derived from an EMBL/GenBank/DDBJ whole genome shotgun (WGS) entry which is preliminary data.</text>
</comment>
<dbReference type="Proteomes" id="UP000325003">
    <property type="component" value="Unassembled WGS sequence"/>
</dbReference>
<dbReference type="RefSeq" id="WP_149726430.1">
    <property type="nucleotide sequence ID" value="NZ_VUJV01000001.1"/>
</dbReference>
<feature type="region of interest" description="Disordered" evidence="1">
    <location>
        <begin position="267"/>
        <end position="289"/>
    </location>
</feature>
<keyword evidence="3" id="KW-1185">Reference proteome</keyword>
<accession>A0A5B1LMD8</accession>
<name>A0A5B1LMD8_9ACTN</name>
<sequence length="453" mass="49126">MEYADLDSLDAGATLAAAEKRLNGRRRGEVEDLLIVLRWCDLHSGDPQAEPGAVPKSKGGNYLRQIGGDGTPEVADLCMAELAIARQTGELSTLNLAADALDLRHRMPLLGACVLALEVDQWLWRKVVRLARKLDKDRVGLVDAALAGAVHLSPGRFLELAEATIIRADPDLHRAKLEEDAKSTGVWLSRVRPGEITDDEGEPATRRLSSKISAGGAVRGDENIDDLAEAIFDHTEPDADGSRPSHQECRAAAFEMLLTEPGKAADFLASLDPDPAAEPAAPSKPRRKRTPGTLVVTLTDQVLCGKPGVAIVDGIGPILIQQLSELFEGRDIIVQPVIDLNKTETVNGYEHPIAMKKRTVLRTGGDVFPHSSSRGTQRLDHDHPTPYDPEGPPGQTSDLNDGPLTRRHHRAKTHLGYRCEQLGLGIYRWTTPHGLVRIVTPHGTLSPDESDDP</sequence>
<feature type="region of interest" description="Disordered" evidence="1">
    <location>
        <begin position="364"/>
        <end position="405"/>
    </location>
</feature>
<organism evidence="2 3">
    <name type="scientific">Nocardioides humilatus</name>
    <dbReference type="NCBI Taxonomy" id="2607660"/>
    <lineage>
        <taxon>Bacteria</taxon>
        <taxon>Bacillati</taxon>
        <taxon>Actinomycetota</taxon>
        <taxon>Actinomycetes</taxon>
        <taxon>Propionibacteriales</taxon>
        <taxon>Nocardioidaceae</taxon>
        <taxon>Nocardioides</taxon>
    </lineage>
</organism>